<dbReference type="Proteomes" id="UP000572680">
    <property type="component" value="Unassembled WGS sequence"/>
</dbReference>
<organism evidence="2 3">
    <name type="scientific">Actinomadura namibiensis</name>
    <dbReference type="NCBI Taxonomy" id="182080"/>
    <lineage>
        <taxon>Bacteria</taxon>
        <taxon>Bacillati</taxon>
        <taxon>Actinomycetota</taxon>
        <taxon>Actinomycetes</taxon>
        <taxon>Streptosporangiales</taxon>
        <taxon>Thermomonosporaceae</taxon>
        <taxon>Actinomadura</taxon>
    </lineage>
</organism>
<dbReference type="InterPro" id="IPR029058">
    <property type="entry name" value="AB_hydrolase_fold"/>
</dbReference>
<comment type="caution">
    <text evidence="2">The sequence shown here is derived from an EMBL/GenBank/DDBJ whole genome shotgun (WGS) entry which is preliminary data.</text>
</comment>
<evidence type="ECO:0000313" key="3">
    <source>
        <dbReference type="Proteomes" id="UP000572680"/>
    </source>
</evidence>
<sequence length="270" mass="28555">MSVHVTVWDETGGGGEPVVLVHGSTSWGDDAVFGFAAQRPLARRFRLVAMDRRGYGGSPDGSTGFAGDYEADTEDVLALMGEGAHLVAHSYGAVGVMRAAARRPEAVLSMTLVEPGCYQAAADDPVVAKALAANRAAYAALPGDVPAETSLRAATESVGLPPLEPTPRRLRAARSAFRERVCWEAAIPVAALAAAPWPKLVISGTWENAPALYRERGGEPLMACARVTAERIGARWLQIPGTAHWPHVEEPGAVNAALEELWTNAVTRNT</sequence>
<accession>A0A7W3LP77</accession>
<dbReference type="InterPro" id="IPR000073">
    <property type="entry name" value="AB_hydrolase_1"/>
</dbReference>
<dbReference type="SUPFAM" id="SSF53474">
    <property type="entry name" value="alpha/beta-Hydrolases"/>
    <property type="match status" value="1"/>
</dbReference>
<dbReference type="AlphaFoldDB" id="A0A7W3LP77"/>
<evidence type="ECO:0000259" key="1">
    <source>
        <dbReference type="Pfam" id="PF12697"/>
    </source>
</evidence>
<feature type="domain" description="AB hydrolase-1" evidence="1">
    <location>
        <begin position="18"/>
        <end position="257"/>
    </location>
</feature>
<evidence type="ECO:0000313" key="2">
    <source>
        <dbReference type="EMBL" id="MBA8951753.1"/>
    </source>
</evidence>
<dbReference type="EMBL" id="JACJIA010000004">
    <property type="protein sequence ID" value="MBA8951753.1"/>
    <property type="molecule type" value="Genomic_DNA"/>
</dbReference>
<name>A0A7W3LP77_ACTNM</name>
<dbReference type="GO" id="GO:0003824">
    <property type="term" value="F:catalytic activity"/>
    <property type="evidence" value="ECO:0007669"/>
    <property type="project" value="UniProtKB-ARBA"/>
</dbReference>
<gene>
    <name evidence="2" type="ORF">HNR61_003393</name>
</gene>
<protein>
    <submittedName>
        <fullName evidence="2">Pimeloyl-ACP methyl ester carboxylesterase</fullName>
    </submittedName>
</protein>
<dbReference type="RefSeq" id="WP_182844093.1">
    <property type="nucleotide sequence ID" value="NZ_BAAALP010000010.1"/>
</dbReference>
<proteinExistence type="predicted"/>
<dbReference type="Gene3D" id="3.40.50.1820">
    <property type="entry name" value="alpha/beta hydrolase"/>
    <property type="match status" value="1"/>
</dbReference>
<reference evidence="2 3" key="1">
    <citation type="submission" date="2020-08" db="EMBL/GenBank/DDBJ databases">
        <title>Genomic Encyclopedia of Type Strains, Phase IV (KMG-IV): sequencing the most valuable type-strain genomes for metagenomic binning, comparative biology and taxonomic classification.</title>
        <authorList>
            <person name="Goeker M."/>
        </authorList>
    </citation>
    <scope>NUCLEOTIDE SEQUENCE [LARGE SCALE GENOMIC DNA]</scope>
    <source>
        <strain evidence="2 3">DSM 44197</strain>
    </source>
</reference>
<dbReference type="Pfam" id="PF12697">
    <property type="entry name" value="Abhydrolase_6"/>
    <property type="match status" value="1"/>
</dbReference>
<dbReference type="PANTHER" id="PTHR43689">
    <property type="entry name" value="HYDROLASE"/>
    <property type="match status" value="1"/>
</dbReference>
<keyword evidence="3" id="KW-1185">Reference proteome</keyword>
<dbReference type="PANTHER" id="PTHR43689:SF8">
    <property type="entry name" value="ALPHA_BETA-HYDROLASES SUPERFAMILY PROTEIN"/>
    <property type="match status" value="1"/>
</dbReference>